<comment type="caution">
    <text evidence="1">The sequence shown here is derived from an EMBL/GenBank/DDBJ whole genome shotgun (WGS) entry which is preliminary data.</text>
</comment>
<name>A0A843URZ3_COLES</name>
<evidence type="ECO:0000313" key="1">
    <source>
        <dbReference type="EMBL" id="MQL84480.1"/>
    </source>
</evidence>
<keyword evidence="2" id="KW-1185">Reference proteome</keyword>
<dbReference type="AlphaFoldDB" id="A0A843URZ3"/>
<reference evidence="1" key="1">
    <citation type="submission" date="2017-07" db="EMBL/GenBank/DDBJ databases">
        <title>Taro Niue Genome Assembly and Annotation.</title>
        <authorList>
            <person name="Atibalentja N."/>
            <person name="Keating K."/>
            <person name="Fields C.J."/>
        </authorList>
    </citation>
    <scope>NUCLEOTIDE SEQUENCE</scope>
    <source>
        <strain evidence="1">Niue_2</strain>
        <tissue evidence="1">Leaf</tissue>
    </source>
</reference>
<gene>
    <name evidence="1" type="ORF">Taro_016992</name>
</gene>
<dbReference type="EMBL" id="NMUH01000764">
    <property type="protein sequence ID" value="MQL84480.1"/>
    <property type="molecule type" value="Genomic_DNA"/>
</dbReference>
<proteinExistence type="predicted"/>
<sequence length="60" mass="6724">LALYPLICNSLAFRYSASGRDKSLGILLTKRTVPLKDNTTSAPQLVFFSFLGKKLKLMFE</sequence>
<feature type="non-terminal residue" evidence="1">
    <location>
        <position position="60"/>
    </location>
</feature>
<protein>
    <submittedName>
        <fullName evidence="1">Uncharacterized protein</fullName>
    </submittedName>
</protein>
<dbReference type="Proteomes" id="UP000652761">
    <property type="component" value="Unassembled WGS sequence"/>
</dbReference>
<accession>A0A843URZ3</accession>
<organism evidence="1 2">
    <name type="scientific">Colocasia esculenta</name>
    <name type="common">Wild taro</name>
    <name type="synonym">Arum esculentum</name>
    <dbReference type="NCBI Taxonomy" id="4460"/>
    <lineage>
        <taxon>Eukaryota</taxon>
        <taxon>Viridiplantae</taxon>
        <taxon>Streptophyta</taxon>
        <taxon>Embryophyta</taxon>
        <taxon>Tracheophyta</taxon>
        <taxon>Spermatophyta</taxon>
        <taxon>Magnoliopsida</taxon>
        <taxon>Liliopsida</taxon>
        <taxon>Araceae</taxon>
        <taxon>Aroideae</taxon>
        <taxon>Colocasieae</taxon>
        <taxon>Colocasia</taxon>
    </lineage>
</organism>
<evidence type="ECO:0000313" key="2">
    <source>
        <dbReference type="Proteomes" id="UP000652761"/>
    </source>
</evidence>